<reference evidence="1" key="1">
    <citation type="submission" date="2009-05" db="EMBL/GenBank/DDBJ databases">
        <authorList>
            <person name="Harkins D.M."/>
            <person name="DeShazer D."/>
            <person name="Woods D.E."/>
            <person name="Brinkac L.M."/>
            <person name="Brown K.A."/>
            <person name="Hung G.C."/>
            <person name="Tuanyok A."/>
            <person name="Zhang B."/>
            <person name="Nierman W.C."/>
        </authorList>
    </citation>
    <scope>NUCLEOTIDE SEQUENCE [LARGE SCALE GENOMIC DNA]</scope>
    <source>
        <strain evidence="1">1710a</strain>
    </source>
</reference>
<dbReference type="RefSeq" id="WP_004189347.1">
    <property type="nucleotide sequence ID" value="NZ_CM000832.1"/>
</dbReference>
<name>A0A0E1W596_BURPE</name>
<sequence>MSAALPAEVKAGGRRAAGRTASRIVCMTTEDEFRRNEKIVAQQQANENARHPETDCRAFFIEYPTVRTPVGISRPNFEISV</sequence>
<dbReference type="EMBL" id="CM000832">
    <property type="protein sequence ID" value="EET07594.1"/>
    <property type="molecule type" value="Genomic_DNA"/>
</dbReference>
<gene>
    <name evidence="1" type="ORF">BURPS1710A_0917</name>
</gene>
<dbReference type="Proteomes" id="UP000001812">
    <property type="component" value="Chromosome I"/>
</dbReference>
<accession>A0A0E1W596</accession>
<dbReference type="GeneID" id="93059103"/>
<dbReference type="AlphaFoldDB" id="A0A0E1W596"/>
<proteinExistence type="predicted"/>
<organism evidence="1">
    <name type="scientific">Burkholderia pseudomallei 1710a</name>
    <dbReference type="NCBI Taxonomy" id="320371"/>
    <lineage>
        <taxon>Bacteria</taxon>
        <taxon>Pseudomonadati</taxon>
        <taxon>Pseudomonadota</taxon>
        <taxon>Betaproteobacteria</taxon>
        <taxon>Burkholderiales</taxon>
        <taxon>Burkholderiaceae</taxon>
        <taxon>Burkholderia</taxon>
        <taxon>pseudomallei group</taxon>
    </lineage>
</organism>
<dbReference type="HOGENOM" id="CLU_2567254_0_0_4"/>
<protein>
    <submittedName>
        <fullName evidence="1">Uncharacterized protein</fullName>
    </submittedName>
</protein>
<evidence type="ECO:0000313" key="1">
    <source>
        <dbReference type="EMBL" id="EET07594.1"/>
    </source>
</evidence>